<keyword evidence="1" id="KW-1133">Transmembrane helix</keyword>
<keyword evidence="1" id="KW-0812">Transmembrane</keyword>
<keyword evidence="1" id="KW-0472">Membrane</keyword>
<dbReference type="OrthoDB" id="1707382at2"/>
<dbReference type="Proteomes" id="UP000192731">
    <property type="component" value="Unassembled WGS sequence"/>
</dbReference>
<dbReference type="InterPro" id="IPR002798">
    <property type="entry name" value="SpoIIM-like"/>
</dbReference>
<feature type="transmembrane region" description="Helical" evidence="1">
    <location>
        <begin position="136"/>
        <end position="157"/>
    </location>
</feature>
<keyword evidence="3" id="KW-1185">Reference proteome</keyword>
<protein>
    <submittedName>
        <fullName evidence="2">Stage II sporulation protein M</fullName>
    </submittedName>
</protein>
<dbReference type="STRING" id="656914.SAMN00017405_0358"/>
<dbReference type="PIRSF" id="PIRSF038973">
    <property type="entry name" value="SpoIIM"/>
    <property type="match status" value="1"/>
</dbReference>
<feature type="transmembrane region" description="Helical" evidence="1">
    <location>
        <begin position="17"/>
        <end position="41"/>
    </location>
</feature>
<name>A0A1W1VPE0_DESTI</name>
<feature type="transmembrane region" description="Helical" evidence="1">
    <location>
        <begin position="84"/>
        <end position="116"/>
    </location>
</feature>
<gene>
    <name evidence="2" type="ORF">SAMN00017405_0358</name>
</gene>
<dbReference type="Pfam" id="PF01944">
    <property type="entry name" value="SpoIIM"/>
    <property type="match status" value="1"/>
</dbReference>
<dbReference type="NCBIfam" id="TIGR02831">
    <property type="entry name" value="spo_II_M"/>
    <property type="match status" value="1"/>
</dbReference>
<evidence type="ECO:0000256" key="1">
    <source>
        <dbReference type="SAM" id="Phobius"/>
    </source>
</evidence>
<evidence type="ECO:0000313" key="3">
    <source>
        <dbReference type="Proteomes" id="UP000192731"/>
    </source>
</evidence>
<dbReference type="RefSeq" id="WP_084054160.1">
    <property type="nucleotide sequence ID" value="NZ_FWWT01000022.1"/>
</dbReference>
<accession>A0A1W1VPE0</accession>
<proteinExistence type="predicted"/>
<sequence length="204" mass="22964">MKRLVKLDFKKYFRNNYIIIILVFFFFVMGIFFGSMGVNVLSDSQITNLQSFMDNGIKNIDDNYNSQVTIKYAILRNLQTLAKVWFLGLTVIGLPLILIIIFTRGFILGFTVGFLIKNKALEGLMLILLTVLPQNIINIPALIIAGILAVNFCVYLVKGNKNNAYSLIAYFIRYTVIMLSIAVIMIGAGIIEGYVIPLTSNMLK</sequence>
<feature type="transmembrane region" description="Helical" evidence="1">
    <location>
        <begin position="169"/>
        <end position="196"/>
    </location>
</feature>
<dbReference type="EMBL" id="FWWT01000022">
    <property type="protein sequence ID" value="SMB95245.1"/>
    <property type="molecule type" value="Genomic_DNA"/>
</dbReference>
<evidence type="ECO:0000313" key="2">
    <source>
        <dbReference type="EMBL" id="SMB95245.1"/>
    </source>
</evidence>
<organism evidence="2 3">
    <name type="scientific">Desulfonispora thiosulfatigenes DSM 11270</name>
    <dbReference type="NCBI Taxonomy" id="656914"/>
    <lineage>
        <taxon>Bacteria</taxon>
        <taxon>Bacillati</taxon>
        <taxon>Bacillota</taxon>
        <taxon>Clostridia</taxon>
        <taxon>Eubacteriales</taxon>
        <taxon>Peptococcaceae</taxon>
        <taxon>Desulfonispora</taxon>
    </lineage>
</organism>
<reference evidence="2 3" key="1">
    <citation type="submission" date="2017-04" db="EMBL/GenBank/DDBJ databases">
        <authorList>
            <person name="Afonso C.L."/>
            <person name="Miller P.J."/>
            <person name="Scott M.A."/>
            <person name="Spackman E."/>
            <person name="Goraichik I."/>
            <person name="Dimitrov K.M."/>
            <person name="Suarez D.L."/>
            <person name="Swayne D.E."/>
        </authorList>
    </citation>
    <scope>NUCLEOTIDE SEQUENCE [LARGE SCALE GENOMIC DNA]</scope>
    <source>
        <strain evidence="2 3">DSM 11270</strain>
    </source>
</reference>
<dbReference type="InterPro" id="IPR014196">
    <property type="entry name" value="SpoIIM"/>
</dbReference>
<dbReference type="AlphaFoldDB" id="A0A1W1VPE0"/>